<organism evidence="2 3">
    <name type="scientific">Mycena alexandri</name>
    <dbReference type="NCBI Taxonomy" id="1745969"/>
    <lineage>
        <taxon>Eukaryota</taxon>
        <taxon>Fungi</taxon>
        <taxon>Dikarya</taxon>
        <taxon>Basidiomycota</taxon>
        <taxon>Agaricomycotina</taxon>
        <taxon>Agaricomycetes</taxon>
        <taxon>Agaricomycetidae</taxon>
        <taxon>Agaricales</taxon>
        <taxon>Marasmiineae</taxon>
        <taxon>Mycenaceae</taxon>
        <taxon>Mycena</taxon>
    </lineage>
</organism>
<dbReference type="InterPro" id="IPR050534">
    <property type="entry name" value="Coronavir_polyprotein_1ab"/>
</dbReference>
<dbReference type="Gene3D" id="3.40.50.300">
    <property type="entry name" value="P-loop containing nucleotide triphosphate hydrolases"/>
    <property type="match status" value="1"/>
</dbReference>
<dbReference type="PANTHER" id="PTHR43788:SF8">
    <property type="entry name" value="DNA-BINDING PROTEIN SMUBP-2"/>
    <property type="match status" value="1"/>
</dbReference>
<dbReference type="AlphaFoldDB" id="A0AAD6X0K4"/>
<evidence type="ECO:0000259" key="1">
    <source>
        <dbReference type="Pfam" id="PF13086"/>
    </source>
</evidence>
<evidence type="ECO:0000313" key="3">
    <source>
        <dbReference type="Proteomes" id="UP001218188"/>
    </source>
</evidence>
<accession>A0AAD6X0K4</accession>
<keyword evidence="3" id="KW-1185">Reference proteome</keyword>
<name>A0AAD6X0K4_9AGAR</name>
<dbReference type="EMBL" id="JARJCM010000091">
    <property type="protein sequence ID" value="KAJ7030396.1"/>
    <property type="molecule type" value="Genomic_DNA"/>
</dbReference>
<gene>
    <name evidence="2" type="ORF">C8F04DRAFT_1367383</name>
</gene>
<comment type="caution">
    <text evidence="2">The sequence shown here is derived from an EMBL/GenBank/DDBJ whole genome shotgun (WGS) entry which is preliminary data.</text>
</comment>
<protein>
    <recommendedName>
        <fullName evidence="1">DNA2/NAM7 helicase helicase domain-containing protein</fullName>
    </recommendedName>
</protein>
<dbReference type="SUPFAM" id="SSF52540">
    <property type="entry name" value="P-loop containing nucleoside triphosphate hydrolases"/>
    <property type="match status" value="1"/>
</dbReference>
<dbReference type="Pfam" id="PF13086">
    <property type="entry name" value="AAA_11"/>
    <property type="match status" value="1"/>
</dbReference>
<dbReference type="GO" id="GO:0043139">
    <property type="term" value="F:5'-3' DNA helicase activity"/>
    <property type="evidence" value="ECO:0007669"/>
    <property type="project" value="TreeGrafter"/>
</dbReference>
<sequence>MMQKMQEIPRMDTREWSAPLDALAKLIREAPRLAQRKPTCVENEVDSEVSCKEGKLSVTSTRFKTRTLASHNQRIKVQSSTVQGKVAKFSDKTVYVDGRAARIALSAAFTGDTSVRVTTVGREGPTRSEAHRADVARHALQQTNTLLAQPFSQALFLGTQSSARPPYDVDLDYPHRKLNASQKKAVHAMLSSNNADRVVLMQGPPGTGKTTVIVAVVVSILAWAHDVERTVWVVAQSNVAVKNIAEKLADAKCDFTLFMSRDFN</sequence>
<evidence type="ECO:0000313" key="2">
    <source>
        <dbReference type="EMBL" id="KAJ7030396.1"/>
    </source>
</evidence>
<dbReference type="InterPro" id="IPR041677">
    <property type="entry name" value="DNA2/NAM7_AAA_11"/>
</dbReference>
<dbReference type="Proteomes" id="UP001218188">
    <property type="component" value="Unassembled WGS sequence"/>
</dbReference>
<dbReference type="InterPro" id="IPR027417">
    <property type="entry name" value="P-loop_NTPase"/>
</dbReference>
<proteinExistence type="predicted"/>
<feature type="domain" description="DNA2/NAM7 helicase helicase" evidence="1">
    <location>
        <begin position="177"/>
        <end position="250"/>
    </location>
</feature>
<dbReference type="PANTHER" id="PTHR43788">
    <property type="entry name" value="DNA2/NAM7 HELICASE FAMILY MEMBER"/>
    <property type="match status" value="1"/>
</dbReference>
<reference evidence="2" key="1">
    <citation type="submission" date="2023-03" db="EMBL/GenBank/DDBJ databases">
        <title>Massive genome expansion in bonnet fungi (Mycena s.s.) driven by repeated elements and novel gene families across ecological guilds.</title>
        <authorList>
            <consortium name="Lawrence Berkeley National Laboratory"/>
            <person name="Harder C.B."/>
            <person name="Miyauchi S."/>
            <person name="Viragh M."/>
            <person name="Kuo A."/>
            <person name="Thoen E."/>
            <person name="Andreopoulos B."/>
            <person name="Lu D."/>
            <person name="Skrede I."/>
            <person name="Drula E."/>
            <person name="Henrissat B."/>
            <person name="Morin E."/>
            <person name="Kohler A."/>
            <person name="Barry K."/>
            <person name="LaButti K."/>
            <person name="Morin E."/>
            <person name="Salamov A."/>
            <person name="Lipzen A."/>
            <person name="Mereny Z."/>
            <person name="Hegedus B."/>
            <person name="Baldrian P."/>
            <person name="Stursova M."/>
            <person name="Weitz H."/>
            <person name="Taylor A."/>
            <person name="Grigoriev I.V."/>
            <person name="Nagy L.G."/>
            <person name="Martin F."/>
            <person name="Kauserud H."/>
        </authorList>
    </citation>
    <scope>NUCLEOTIDE SEQUENCE</scope>
    <source>
        <strain evidence="2">CBHHK200</strain>
    </source>
</reference>